<dbReference type="InterPro" id="IPR001034">
    <property type="entry name" value="DeoR_HTH"/>
</dbReference>
<organism evidence="4 5">
    <name type="scientific">Furfurilactobacillus milii</name>
    <dbReference type="NCBI Taxonomy" id="2888272"/>
    <lineage>
        <taxon>Bacteria</taxon>
        <taxon>Bacillati</taxon>
        <taxon>Bacillota</taxon>
        <taxon>Bacilli</taxon>
        <taxon>Lactobacillales</taxon>
        <taxon>Lactobacillaceae</taxon>
        <taxon>Furfurilactobacillus</taxon>
    </lineage>
</organism>
<name>A0ABT6D972_9LACO</name>
<dbReference type="InterPro" id="IPR036390">
    <property type="entry name" value="WH_DNA-bd_sf"/>
</dbReference>
<dbReference type="InterPro" id="IPR051534">
    <property type="entry name" value="CBASS_pafABC_assoc_protein"/>
</dbReference>
<protein>
    <submittedName>
        <fullName evidence="4">YafY family transcriptional regulator</fullName>
    </submittedName>
</protein>
<dbReference type="EMBL" id="JANDJP010000002">
    <property type="protein sequence ID" value="MDF9913285.1"/>
    <property type="molecule type" value="Genomic_DNA"/>
</dbReference>
<dbReference type="Proteomes" id="UP001152867">
    <property type="component" value="Unassembled WGS sequence"/>
</dbReference>
<proteinExistence type="predicted"/>
<dbReference type="PROSITE" id="PS51000">
    <property type="entry name" value="HTH_DEOR_2"/>
    <property type="match status" value="1"/>
</dbReference>
<evidence type="ECO:0000313" key="4">
    <source>
        <dbReference type="EMBL" id="MDF9913285.1"/>
    </source>
</evidence>
<dbReference type="InterPro" id="IPR036388">
    <property type="entry name" value="WH-like_DNA-bd_sf"/>
</dbReference>
<accession>A0ABT6D972</accession>
<dbReference type="Pfam" id="PF08279">
    <property type="entry name" value="HTH_11"/>
    <property type="match status" value="1"/>
</dbReference>
<evidence type="ECO:0000313" key="5">
    <source>
        <dbReference type="Proteomes" id="UP001152867"/>
    </source>
</evidence>
<evidence type="ECO:0000256" key="1">
    <source>
        <dbReference type="ARBA" id="ARBA00023015"/>
    </source>
</evidence>
<dbReference type="SUPFAM" id="SSF46785">
    <property type="entry name" value="Winged helix' DNA-binding domain"/>
    <property type="match status" value="1"/>
</dbReference>
<sequence length="318" mass="37029">MKKSERLNQELFYLNNKRRFHLEDLTSEFNISKRTALRDLDELSEIGLPYYTDAGRYGGYTLLNQTLLPPVTFSVQEVQAIFFALSGMKGLSSNPFEKSFPQIQKKLLETLPKKQRQGIDSMASAVYFYSTAPVKSVASLDIVMQSILNEQALSITDTQHVVRKSIIQVFELFYRNGIWFCSAVDLATHEWGTYRCDKLTEISLYDGQVELFSNAELRQLQDKYEATYHNIQFRCVVNKAGRDHFLRDHYPNMRLVEENDKTYVCGGYNIAEETYMVEYLLSYGKNMKIEYPESLAIQYRNYLTEMLNAKAEHQDIKY</sequence>
<dbReference type="PANTHER" id="PTHR34580:SF9">
    <property type="entry name" value="SLL5097 PROTEIN"/>
    <property type="match status" value="1"/>
</dbReference>
<reference evidence="4" key="1">
    <citation type="submission" date="2022-06" db="EMBL/GenBank/DDBJ databases">
        <title>Antifungal cultures and metabolites of lactic acid bacteria for use in dairy fermentations.</title>
        <authorList>
            <person name="Zhao Z."/>
            <person name="Gaenzle M."/>
        </authorList>
    </citation>
    <scope>NUCLEOTIDE SEQUENCE</scope>
    <source>
        <strain evidence="4">FUA3126</strain>
    </source>
</reference>
<feature type="domain" description="HTH deoR-type" evidence="3">
    <location>
        <begin position="3"/>
        <end position="58"/>
    </location>
</feature>
<evidence type="ECO:0000259" key="3">
    <source>
        <dbReference type="PROSITE" id="PS51000"/>
    </source>
</evidence>
<comment type="caution">
    <text evidence="4">The sequence shown here is derived from an EMBL/GenBank/DDBJ whole genome shotgun (WGS) entry which is preliminary data.</text>
</comment>
<keyword evidence="5" id="KW-1185">Reference proteome</keyword>
<dbReference type="Gene3D" id="1.10.10.10">
    <property type="entry name" value="Winged helix-like DNA-binding domain superfamily/Winged helix DNA-binding domain"/>
    <property type="match status" value="1"/>
</dbReference>
<dbReference type="PANTHER" id="PTHR34580">
    <property type="match status" value="1"/>
</dbReference>
<evidence type="ECO:0000256" key="2">
    <source>
        <dbReference type="ARBA" id="ARBA00023163"/>
    </source>
</evidence>
<keyword evidence="1" id="KW-0805">Transcription regulation</keyword>
<dbReference type="RefSeq" id="WP_178941935.1">
    <property type="nucleotide sequence ID" value="NZ_JAIWJF010000007.1"/>
</dbReference>
<dbReference type="InterPro" id="IPR013196">
    <property type="entry name" value="HTH_11"/>
</dbReference>
<gene>
    <name evidence="4" type="ORF">NNA32_03375</name>
</gene>
<keyword evidence="2" id="KW-0804">Transcription</keyword>